<feature type="domain" description="Dystroglycan-type cadherin-like" evidence="10">
    <location>
        <begin position="2446"/>
        <end position="2543"/>
    </location>
</feature>
<dbReference type="HOGENOM" id="CLU_225332_0_0_4"/>
<keyword evidence="5" id="KW-0677">Repeat</keyword>
<dbReference type="InterPro" id="IPR029058">
    <property type="entry name" value="AB_hydrolase_fold"/>
</dbReference>
<feature type="domain" description="Dystroglycan-type cadherin-like" evidence="10">
    <location>
        <begin position="2544"/>
        <end position="2644"/>
    </location>
</feature>
<dbReference type="Gene3D" id="2.60.40.10">
    <property type="entry name" value="Immunoglobulins"/>
    <property type="match status" value="2"/>
</dbReference>
<dbReference type="Pfam" id="PF00353">
    <property type="entry name" value="HemolysinCabind"/>
    <property type="match status" value="28"/>
</dbReference>
<evidence type="ECO:0000256" key="7">
    <source>
        <dbReference type="ARBA" id="ARBA00023026"/>
    </source>
</evidence>
<sequence length="3488" mass="361725">MAAPTPAEMLKYANLQLAAEALYDFRAKLTPSQTPGDLISTEGHYFDAIRPDILTTGNEHASRFAPTEAEKFVKDWIVIDHLSNTTTGFSGTLFYNEAEKQYVLSIRSTEFIDDTLRDSVATNAMEIKEFGWAFGQISDMEAWYAQLTKPGGPLEGKHFSVTGYSLGGHLATAFNLLRHEDGSAGNVDRVVTFNGAGVGQVGFPLSQVINDFNALRAAPESIAARFSDAGLGTLYQTLRERLSDGHSPTADDYALLHTVSAAATDDVGLARFASERKQLSLALDRLKNIKQAVTLLAEVTDTKDGQPAAIPERVVAQARFEYQMALLVAQEFKTTAKALLPAAINIVLGKSDGAPRLDNQFDVVGRETTTLVTAMVADSQWHHGANVDVFIEDQPLVRGTIRKAAAGVYWDTGALMPINNYTQNDFGDTHSIVLLIDSLSVQHLLQTLAPTATQADIETLFKAASVVKAESTTGTQGRAEGDGLETLLDSLLRVFTHDDPELRQGKAKNGNGLLTGGTWADESLRETFYDKLKALGDSPAFKEAKGKLTLTLPGRDLATAARSDFAAFLTLHTGSSFALKAVPGQESTLEAALKAQWTAEYTAWKADQDLTPEQRANLEGTYTDRYLADRAAFLARLAQARLANTGEGQALRVTTLDTGLRHFKDEASGLSLQEVHALTGAAARARVVFGGDGNDSVVGETGEDAFYGGAGSDQLDGGAGDDILEGNADADELRGGAGRDTLLGGQGNDRLEGGDNNDTLVGGQGDDTLVGGDGEDTYVINTGDGNDHIVDTGMNFIKYNGRLVTGLFLKSTDSDDYTFAGDDGFVMRFHSPGVLTLDDTTSLTFDNYTSAEAFAASNFGIRLAQAPDASRVTRTIVGDLRLIDLHHDDLFNYVGDPSAPAPGATDLMHNSPGNDRIILGDGFNMALAVPDAAGYTQNYMTQRSGDDWISGGMNVDFVAGGTGRDYIEGGAGGDDLLAGGDADDVIFGDLAATLAVQIREAGNNEPGDLVSGQGGNDALYGSSSSDLIYGGAGDDFLGGLGGDDFLLGDVDFFLYGVWDVRRDGLNFIFDFTQILSSSRGDQYQEGPAGSGNDVIMGDKGNDAAWGGAGNDYIDGGSDNDTLRGGDGNDRLKGGDGEDFLSGGADDDTLEGDAGNDTLIGDGGGDELHGAAGNDELHGDTGDALVTEQGDDRLFGDAGDDYMRGYGGNDTLDGGAGHDDLSGGGNDDVLDGGEGNDTLFGDDGLDTLLGGTGTDYLDSGADDDLLDGGSGNDALRGGDGDDLLDGGSGSDGLRGGDGADTLIGGTDTDYLEGGAGDDIYLFAAGDSPRDADGFVEYVVDAEGDNTIVFSNATPTDLRIANSGGSLLITYGTNDQLLIKDGLAGSIGHYRFANGETLSYSELIGRLVDTPMGAASGGRSFWFGGSLDDYLVATDGHTTFSGGRGDDTLIGYGGRNTYLYSRGDGTDRIIDTSTKTDADGTALPNTLRFGAGITADDIRLAIGSLKILVGSNPDDAIHIDGFDPDDALGTKKPPAIDRFEFADGTALSYGELLARGFDLTGTTGNDTLTGTSVNDRLDGGAGNDSLRGGAGSDTYFWGLDSGNDTIDNSDSSLDTDRLIIGNGLLADDLIFARSHDDLVIRVRTSGEHVLVLRHFAGAPIDRVRFADGSEWNGAEIATHLSTELSEGADIYTATLASDTIDALGGDDLVDGLAGDDVITGGRGNDTLRGGAGSDHYRFAVGDGSDLIVDDDVTADHADVVEFLDVASSVVTVTRPHNGNDLVLAYGGSDRLTIQAYFAGASHQIEEFRFADSVRWNVGDLQERVLVTGTAGKDVINGQAGTDNRLYGFDGDDSLNGAEVADTLAGGRGNDRLAGGFGADIYLFANGDGADVINETNDTNGTVDTLRLTDLAAAAVSELARVGSDLIVRLGGSDQVTVRQQYNAATSAGIEQITFADGLTWTADDIKARLSTLGTSAADSLTGFDGVGNRLFGFDGSDTLSGGDRGDLLDGGNGNDWLEGLAGADTLVGGAGNDVYDIDDANDLIIEHAGEGRDTAYSWVSFDLASQGSGVEVLTLLGSNPLGAAGNELDNVINGNAAANVLKGGAGNDTLRAYGGSDNLDGGSGRDDLWGGEGDDTLDGGTGDDTLSGVFGADTYLFRRGSGTDRIIDDRRLGAPVDRDNIRFDEGIRMQDLTIAVLSDESWQLTLAGSSDSLVFVKDAGSRFADGQPVIPIESLQFADGTRVDLTGALVGTAGADRLAASFFAIPTFGPVTTATINVRIDAQAGNDTVTGGGGNDSLRGGDGDDVLYGDSGSRSSSDDQLYGDAGDDTLYGGSSMSAREGADLLDGGAGNDLLYHASTVRYGRGYGQDRVIGKVERIDLFDLLPSDVTLQYQPDGLYFRVKDSADWLKLEADGRRITVEQVNFANGSSWDRRAIEAMAATQGNLAPQADVPLLPVSAREGEAFTVVLPEIAFRDPNPGDLLTWSVNLPDEPAWLRFDPLTRTLSGTPTNADVGSHDLFVTAADRSGASASQALKVIVADVNQAPVVNAPIETLTFREGMPIRWTIPSDTFADEDPGEVLTLHAALTTGDPLPSWLAIDARTGDISGIAPVGARGNLNLRITATDRAGASVATPLTLQIAAASPAALLGTANKDVLVGTSGNDLLNGAAGADTMRGGDGDDTYVVDERGDTVVELANQGSDTVWSLVSHTLADNVENLVLAAGASINGTGNALRNRLTGNSGNNVLDGGAEADTLEGGTGNDTYYVGDKDTVIEAADAGKDTIVSGIRWTLGANVENLTLTGTAAINGYGNDLANTLRGDTNSAANVLTGGLGDDIYYLGAGDRVVEDADQGNDSVYGYATEHTLAANVEHLFLAVATAATLTGNDLANRLRGNAGDDRLAGLAGNDTLDGGLGADTLIGGTGDDSYTVDNLADAIHEDADAGFDTVYSSVTWTLGEHLERLYLTGGTAIDATGNARANTLYGHANSAVNILSGGLGDDIYYLGAGDRVVEDADQGNDSVYGYGSEHTLAANVEHLFLAVATAATLTGNDLANRLRGNAGDDRLAGLAGNDTLDGGLGADTLIGGTGDDSYTVDNLADAIHEDADAGFDTVYSSVTWTLGEHLERLYLTGGTAIDATGNARANTLYGHANSAVNILTGGLGDDIYYLGAGDRAVEDADQGNDSVYGYGSEHTLAANVEHLFLAVATAATLTGNDLANRLRGNAGDDRLAGLAGNDTLDGGAGNDVLEGGAGNDTLQDSSGSALFTGGAGNNTLSGGAGSQIYLGGTGNDTLRTGPGNDIIAFNRGDGQDTLAAGDSGQDVLSLGGVVAYTDLSLDKVDRDLVVTIATGDQITFTDWYASAPGAASRSVLRLQVIAEAMADFDAGGSDPLRDERVESFDFGGLVDAFDAARAATPTLTHWALADALSRHQLAGSDSAAFGGDLAYQYGRSGSLAGIGVTPAIGILADPAFGGAAQALTPLAGLQSGAQRLA</sequence>
<dbReference type="SUPFAM" id="SSF49313">
    <property type="entry name" value="Cadherin-like"/>
    <property type="match status" value="2"/>
</dbReference>
<evidence type="ECO:0000256" key="1">
    <source>
        <dbReference type="ARBA" id="ARBA00004370"/>
    </source>
</evidence>
<evidence type="ECO:0000256" key="6">
    <source>
        <dbReference type="ARBA" id="ARBA00022837"/>
    </source>
</evidence>
<gene>
    <name evidence="11" type="ordered locus">CAP2UW1_0457</name>
</gene>
<dbReference type="PROSITE" id="PS00330">
    <property type="entry name" value="HEMOLYSIN_CALCIUM"/>
    <property type="match status" value="19"/>
</dbReference>
<proteinExistence type="predicted"/>
<dbReference type="SMART" id="SM00736">
    <property type="entry name" value="CADG"/>
    <property type="match status" value="2"/>
</dbReference>
<keyword evidence="7" id="KW-0843">Virulence</keyword>
<dbReference type="Pfam" id="PF05345">
    <property type="entry name" value="He_PIG"/>
    <property type="match status" value="2"/>
</dbReference>
<name>C7RKY6_ACCRE</name>
<dbReference type="OrthoDB" id="8731939at2"/>
<organism evidence="11">
    <name type="scientific">Accumulibacter regalis</name>
    <dbReference type="NCBI Taxonomy" id="522306"/>
    <lineage>
        <taxon>Bacteria</taxon>
        <taxon>Pseudomonadati</taxon>
        <taxon>Pseudomonadota</taxon>
        <taxon>Betaproteobacteria</taxon>
        <taxon>Candidatus Accumulibacter</taxon>
    </lineage>
</organism>
<feature type="region of interest" description="Disordered" evidence="9">
    <location>
        <begin position="1205"/>
        <end position="1237"/>
    </location>
</feature>
<dbReference type="GO" id="GO:0016020">
    <property type="term" value="C:membrane"/>
    <property type="evidence" value="ECO:0007669"/>
    <property type="project" value="UniProtKB-SubCell"/>
</dbReference>
<dbReference type="InterPro" id="IPR050557">
    <property type="entry name" value="RTX_toxin/Mannuronan_C5-epim"/>
</dbReference>
<accession>C7RKY6</accession>
<dbReference type="InterPro" id="IPR018511">
    <property type="entry name" value="Hemolysin-typ_Ca-bd_CS"/>
</dbReference>
<feature type="region of interest" description="Disordered" evidence="9">
    <location>
        <begin position="1259"/>
        <end position="1298"/>
    </location>
</feature>
<evidence type="ECO:0000256" key="3">
    <source>
        <dbReference type="ARBA" id="ARBA00022525"/>
    </source>
</evidence>
<evidence type="ECO:0000259" key="10">
    <source>
        <dbReference type="SMART" id="SM00736"/>
    </source>
</evidence>
<feature type="region of interest" description="Disordered" evidence="9">
    <location>
        <begin position="2113"/>
        <end position="2141"/>
    </location>
</feature>
<evidence type="ECO:0000256" key="4">
    <source>
        <dbReference type="ARBA" id="ARBA00022656"/>
    </source>
</evidence>
<dbReference type="InterPro" id="IPR006644">
    <property type="entry name" value="Cadg"/>
</dbReference>
<dbReference type="InterPro" id="IPR013783">
    <property type="entry name" value="Ig-like_fold"/>
</dbReference>
<dbReference type="KEGG" id="app:CAP2UW1_0457"/>
<reference evidence="11" key="1">
    <citation type="submission" date="2009-08" db="EMBL/GenBank/DDBJ databases">
        <authorList>
            <consortium name="US DOE Joint Genome Institute"/>
            <person name="Lucas S."/>
            <person name="Copeland A."/>
            <person name="Lapidus A."/>
            <person name="Glavina del Rio T."/>
            <person name="Dalin E."/>
            <person name="Tice H."/>
            <person name="Bruce D."/>
            <person name="Barry K."/>
            <person name="Pitluck S."/>
            <person name="Lowry S."/>
            <person name="Larimer F."/>
            <person name="Land M."/>
            <person name="Hauser L."/>
            <person name="Kyrpides N."/>
            <person name="Ivanova N."/>
            <person name="McMahon K.D."/>
            <person name="Hugenholtz P."/>
        </authorList>
    </citation>
    <scope>NUCLEOTIDE SEQUENCE</scope>
    <source>
        <strain evidence="11">UW-1</strain>
    </source>
</reference>
<dbReference type="InterPro" id="IPR001343">
    <property type="entry name" value="Hemolysn_Ca-bd"/>
</dbReference>
<dbReference type="GO" id="GO:0090729">
    <property type="term" value="F:toxin activity"/>
    <property type="evidence" value="ECO:0007669"/>
    <property type="project" value="UniProtKB-KW"/>
</dbReference>
<evidence type="ECO:0000256" key="9">
    <source>
        <dbReference type="SAM" id="MobiDB-lite"/>
    </source>
</evidence>
<dbReference type="InterPro" id="IPR011049">
    <property type="entry name" value="Serralysin-like_metalloprot_C"/>
</dbReference>
<dbReference type="PRINTS" id="PR01488">
    <property type="entry name" value="RTXTOXINA"/>
</dbReference>
<feature type="compositionally biased region" description="Basic and acidic residues" evidence="9">
    <location>
        <begin position="1120"/>
        <end position="1135"/>
    </location>
</feature>
<dbReference type="Gene3D" id="3.40.50.1820">
    <property type="entry name" value="alpha/beta hydrolase"/>
    <property type="match status" value="1"/>
</dbReference>
<dbReference type="Gene3D" id="2.150.10.10">
    <property type="entry name" value="Serralysin-like metalloprotease, C-terminal"/>
    <property type="match status" value="18"/>
</dbReference>
<feature type="region of interest" description="Disordered" evidence="9">
    <location>
        <begin position="2283"/>
        <end position="2322"/>
    </location>
</feature>
<dbReference type="Pfam" id="PF06594">
    <property type="entry name" value="HCBP_related"/>
    <property type="match status" value="3"/>
</dbReference>
<evidence type="ECO:0000313" key="11">
    <source>
        <dbReference type="EMBL" id="ACV33808.1"/>
    </source>
</evidence>
<keyword evidence="3" id="KW-0964">Secreted</keyword>
<comment type="subcellular location">
    <subcellularLocation>
        <location evidence="1">Membrane</location>
    </subcellularLocation>
    <subcellularLocation>
        <location evidence="2">Secreted</location>
    </subcellularLocation>
</comment>
<keyword evidence="6" id="KW-0106">Calcium</keyword>
<evidence type="ECO:0000256" key="8">
    <source>
        <dbReference type="ARBA" id="ARBA00023136"/>
    </source>
</evidence>
<keyword evidence="8" id="KW-0472">Membrane</keyword>
<dbReference type="GO" id="GO:0005509">
    <property type="term" value="F:calcium ion binding"/>
    <property type="evidence" value="ECO:0007669"/>
    <property type="project" value="InterPro"/>
</dbReference>
<dbReference type="PANTHER" id="PTHR38340">
    <property type="entry name" value="S-LAYER PROTEIN"/>
    <property type="match status" value="1"/>
</dbReference>
<feature type="region of interest" description="Disordered" evidence="9">
    <location>
        <begin position="1116"/>
        <end position="1183"/>
    </location>
</feature>
<dbReference type="EMBL" id="CP001715">
    <property type="protein sequence ID" value="ACV33808.1"/>
    <property type="molecule type" value="Genomic_DNA"/>
</dbReference>
<evidence type="ECO:0000256" key="5">
    <source>
        <dbReference type="ARBA" id="ARBA00022737"/>
    </source>
</evidence>
<dbReference type="SUPFAM" id="SSF53474">
    <property type="entry name" value="alpha/beta-Hydrolases"/>
    <property type="match status" value="1"/>
</dbReference>
<dbReference type="InterPro" id="IPR010566">
    <property type="entry name" value="Haemolys_ca-bd"/>
</dbReference>
<dbReference type="eggNOG" id="COG2931">
    <property type="taxonomic scope" value="Bacteria"/>
</dbReference>
<evidence type="ECO:0000256" key="2">
    <source>
        <dbReference type="ARBA" id="ARBA00004613"/>
    </source>
</evidence>
<feature type="compositionally biased region" description="Gly residues" evidence="9">
    <location>
        <begin position="1285"/>
        <end position="1297"/>
    </location>
</feature>
<feature type="compositionally biased region" description="Low complexity" evidence="9">
    <location>
        <begin position="2307"/>
        <end position="2317"/>
    </location>
</feature>
<dbReference type="PRINTS" id="PR00313">
    <property type="entry name" value="CABNDNGRPT"/>
</dbReference>
<feature type="region of interest" description="Disordered" evidence="9">
    <location>
        <begin position="700"/>
        <end position="772"/>
    </location>
</feature>
<dbReference type="PANTHER" id="PTHR38340:SF1">
    <property type="entry name" value="S-LAYER PROTEIN"/>
    <property type="match status" value="1"/>
</dbReference>
<dbReference type="InterPro" id="IPR015919">
    <property type="entry name" value="Cadherin-like_sf"/>
</dbReference>
<reference evidence="11" key="2">
    <citation type="submission" date="2009-09" db="EMBL/GenBank/DDBJ databases">
        <title>Complete sequence of chromosome of Candidatus Accumulibacter phosphatis clade IIA str. UW-1.</title>
        <authorList>
            <consortium name="US DOE Joint Genome Institute"/>
            <person name="Martin H.G."/>
            <person name="Ivanova N."/>
            <person name="Kunin V."/>
            <person name="Warnecke F."/>
            <person name="Barry K."/>
            <person name="He S."/>
            <person name="Salamov A."/>
            <person name="Szeto E."/>
            <person name="Dalin E."/>
            <person name="Pangilinan J.L."/>
            <person name="Lapidus A."/>
            <person name="Lowry S."/>
            <person name="Kyrpides N.C."/>
            <person name="McMahon K.D."/>
            <person name="Hugenholtz P."/>
        </authorList>
    </citation>
    <scope>NUCLEOTIDE SEQUENCE [LARGE SCALE GENOMIC DNA]</scope>
    <source>
        <strain evidence="11">UW-1</strain>
    </source>
</reference>
<dbReference type="STRING" id="522306.CAP2UW1_0457"/>
<dbReference type="InterPro" id="IPR003995">
    <property type="entry name" value="RTX_toxin_determinant-A"/>
</dbReference>
<keyword evidence="4" id="KW-0800">Toxin</keyword>
<protein>
    <submittedName>
        <fullName evidence="11">Hemolysin-type calcium binding domain protein</fullName>
    </submittedName>
</protein>
<dbReference type="GO" id="GO:0005576">
    <property type="term" value="C:extracellular region"/>
    <property type="evidence" value="ECO:0007669"/>
    <property type="project" value="UniProtKB-SubCell"/>
</dbReference>
<dbReference type="SUPFAM" id="SSF51120">
    <property type="entry name" value="beta-Roll"/>
    <property type="match status" value="18"/>
</dbReference>